<dbReference type="STRING" id="1423802.FC56_GL000453"/>
<dbReference type="RefSeq" id="WP_056978259.1">
    <property type="nucleotide sequence ID" value="NZ_AYZR01000008.1"/>
</dbReference>
<evidence type="ECO:0000313" key="1">
    <source>
        <dbReference type="EMBL" id="KRM93735.1"/>
    </source>
</evidence>
<organism evidence="1 2">
    <name type="scientific">Lentilactobacillus senioris DSM 24302 = JCM 17472</name>
    <dbReference type="NCBI Taxonomy" id="1423802"/>
    <lineage>
        <taxon>Bacteria</taxon>
        <taxon>Bacillati</taxon>
        <taxon>Bacillota</taxon>
        <taxon>Bacilli</taxon>
        <taxon>Lactobacillales</taxon>
        <taxon>Lactobacillaceae</taxon>
        <taxon>Lentilactobacillus</taxon>
    </lineage>
</organism>
<dbReference type="PANTHER" id="PTHR15364:SF0">
    <property type="entry name" value="2'-DEOXYNUCLEOSIDE 5'-PHOSPHATE N-HYDROLASE 1"/>
    <property type="match status" value="1"/>
</dbReference>
<name>A0A0R2CQ98_9LACO</name>
<protein>
    <submittedName>
        <fullName evidence="1">Nucleoside 2-deoxyribosyltransferase</fullName>
    </submittedName>
</protein>
<dbReference type="InterPro" id="IPR007710">
    <property type="entry name" value="Nucleoside_deoxyribTrfase"/>
</dbReference>
<dbReference type="Pfam" id="PF05014">
    <property type="entry name" value="Nuc_deoxyrib_tr"/>
    <property type="match status" value="1"/>
</dbReference>
<gene>
    <name evidence="1" type="ORF">FC56_GL000453</name>
</gene>
<dbReference type="Gene3D" id="3.40.50.450">
    <property type="match status" value="1"/>
</dbReference>
<dbReference type="GO" id="GO:0016740">
    <property type="term" value="F:transferase activity"/>
    <property type="evidence" value="ECO:0007669"/>
    <property type="project" value="UniProtKB-KW"/>
</dbReference>
<dbReference type="EMBL" id="AYZR01000008">
    <property type="protein sequence ID" value="KRM93735.1"/>
    <property type="molecule type" value="Genomic_DNA"/>
</dbReference>
<proteinExistence type="predicted"/>
<reference evidence="1 2" key="1">
    <citation type="journal article" date="2015" name="Genome Announc.">
        <title>Expanding the biotechnology potential of lactobacilli through comparative genomics of 213 strains and associated genera.</title>
        <authorList>
            <person name="Sun Z."/>
            <person name="Harris H.M."/>
            <person name="McCann A."/>
            <person name="Guo C."/>
            <person name="Argimon S."/>
            <person name="Zhang W."/>
            <person name="Yang X."/>
            <person name="Jeffery I.B."/>
            <person name="Cooney J.C."/>
            <person name="Kagawa T.F."/>
            <person name="Liu W."/>
            <person name="Song Y."/>
            <person name="Salvetti E."/>
            <person name="Wrobel A."/>
            <person name="Rasinkangas P."/>
            <person name="Parkhill J."/>
            <person name="Rea M.C."/>
            <person name="O'Sullivan O."/>
            <person name="Ritari J."/>
            <person name="Douillard F.P."/>
            <person name="Paul Ross R."/>
            <person name="Yang R."/>
            <person name="Briner A.E."/>
            <person name="Felis G.E."/>
            <person name="de Vos W.M."/>
            <person name="Barrangou R."/>
            <person name="Klaenhammer T.R."/>
            <person name="Caufield P.W."/>
            <person name="Cui Y."/>
            <person name="Zhang H."/>
            <person name="O'Toole P.W."/>
        </authorList>
    </citation>
    <scope>NUCLEOTIDE SEQUENCE [LARGE SCALE GENOMIC DNA]</scope>
    <source>
        <strain evidence="1 2">DSM 24302</strain>
    </source>
</reference>
<dbReference type="GO" id="GO:0070694">
    <property type="term" value="F:5-hydroxymethyl-dUMP N-hydrolase activity"/>
    <property type="evidence" value="ECO:0007669"/>
    <property type="project" value="TreeGrafter"/>
</dbReference>
<dbReference type="PATRIC" id="fig|1423802.4.peg.463"/>
<evidence type="ECO:0000313" key="2">
    <source>
        <dbReference type="Proteomes" id="UP000051256"/>
    </source>
</evidence>
<accession>A0A0R2CQ98</accession>
<keyword evidence="1" id="KW-0808">Transferase</keyword>
<dbReference type="SUPFAM" id="SSF52309">
    <property type="entry name" value="N-(deoxy)ribosyltransferase-like"/>
    <property type="match status" value="1"/>
</dbReference>
<dbReference type="PANTHER" id="PTHR15364">
    <property type="entry name" value="2'-DEOXYNUCLEOSIDE 5'-PHOSPHATE N-HYDROLASE 1"/>
    <property type="match status" value="1"/>
</dbReference>
<dbReference type="AlphaFoldDB" id="A0A0R2CQ98"/>
<comment type="caution">
    <text evidence="1">The sequence shown here is derived from an EMBL/GenBank/DDBJ whole genome shotgun (WGS) entry which is preliminary data.</text>
</comment>
<dbReference type="InterPro" id="IPR051239">
    <property type="entry name" value="2'-dNMP_N-hydrolase"/>
</dbReference>
<sequence>MKNIYLAAPFFSDEQNERVTRVEEDLAANPTVGEVFSPRKNQLEQYEMGTKKWAQEIFKYDTSKIDWCDVVVAVVDFDDDDVDSGTAFEIGYAYSTNKPLVIFHEKDTILNLMVSESLKAHLTTDKQLQDYNFEDLPLVPYDGKVI</sequence>
<dbReference type="GO" id="GO:0009159">
    <property type="term" value="P:deoxyribonucleoside monophosphate catabolic process"/>
    <property type="evidence" value="ECO:0007669"/>
    <property type="project" value="TreeGrafter"/>
</dbReference>
<keyword evidence="2" id="KW-1185">Reference proteome</keyword>
<dbReference type="Proteomes" id="UP000051256">
    <property type="component" value="Unassembled WGS sequence"/>
</dbReference>